<dbReference type="Gene3D" id="1.10.40.30">
    <property type="entry name" value="Fumarase/aspartase (C-terminal domain)"/>
    <property type="match status" value="1"/>
</dbReference>
<dbReference type="InterPro" id="IPR012789">
    <property type="entry name" value="Protocat_PcaB-like"/>
</dbReference>
<dbReference type="InterPro" id="IPR000362">
    <property type="entry name" value="Fumarate_lyase_fam"/>
</dbReference>
<dbReference type="PRINTS" id="PR00149">
    <property type="entry name" value="FUMRATELYASE"/>
</dbReference>
<dbReference type="Pfam" id="PF00206">
    <property type="entry name" value="Lyase_1"/>
    <property type="match status" value="1"/>
</dbReference>
<keyword evidence="4" id="KW-1185">Reference proteome</keyword>
<keyword evidence="3" id="KW-0413">Isomerase</keyword>
<dbReference type="InterPro" id="IPR008948">
    <property type="entry name" value="L-Aspartase-like"/>
</dbReference>
<accession>A0A399EKU8</accession>
<sequence>MPFLPGESRLFGGVFGDEALAALFSDEHQVACMLEVESALAQVQADLGLLPAEAARAIAAAAAHFTPDWAALAQATARDGVPVAGLLAQLRQAVEPSFAPYLHWGATTQDILDTALVLQLRAALELLEGKLRHTLRPLADLAAQHRHTLMAGRTHSQQALPITFGFKVAGWMAPLLRDLERLQQIKARLLVVQLGGAVGTLAALGSDGLRVQEGLARALGLGVPLFPWHTARDNLAELAGWLALLSGSLAKMAQDVILLAQSEVGELRESAEPERGGSSTLPQKSNPVLSEVIIASARANAALLSSMHHALIAEHERATHGWQLEWLTLPSMLAHTAAALNQARYLSEHLVVNTEQMRSNVLASRGLMLAEALNFALAEHMGRTQAKALIREAVEAARSEGRHLLEVVRERVSFPIRWEALKEENYLGSSQLFIDRVLQQAEEVLHG</sequence>
<dbReference type="PANTHER" id="PTHR43172">
    <property type="entry name" value="ADENYLOSUCCINATE LYASE"/>
    <property type="match status" value="1"/>
</dbReference>
<dbReference type="EMBL" id="QWLA01000087">
    <property type="protein sequence ID" value="RIH83012.1"/>
    <property type="molecule type" value="Genomic_DNA"/>
</dbReference>
<dbReference type="GO" id="GO:0047472">
    <property type="term" value="F:3-carboxy-cis,cis-muconate cycloisomerase activity"/>
    <property type="evidence" value="ECO:0007669"/>
    <property type="project" value="UniProtKB-EC"/>
</dbReference>
<proteinExistence type="inferred from homology"/>
<protein>
    <submittedName>
        <fullName evidence="3">3-carboxy-cis,cis-muconate cycloisomerase</fullName>
        <ecNumber evidence="3">5.5.1.2</ecNumber>
    </submittedName>
</protein>
<dbReference type="AlphaFoldDB" id="A0A399EKU8"/>
<dbReference type="RefSeq" id="WP_119279994.1">
    <property type="nucleotide sequence ID" value="NZ_QWLA01000087.1"/>
</dbReference>
<comment type="similarity">
    <text evidence="1">Belongs to the class-II fumarase/aspartase family.</text>
</comment>
<dbReference type="Proteomes" id="UP000265341">
    <property type="component" value="Unassembled WGS sequence"/>
</dbReference>
<dbReference type="Gene3D" id="1.20.200.10">
    <property type="entry name" value="Fumarase/aspartase (Central domain)"/>
    <property type="match status" value="1"/>
</dbReference>
<dbReference type="NCBIfam" id="TIGR02426">
    <property type="entry name" value="protocat_pcaB"/>
    <property type="match status" value="1"/>
</dbReference>
<evidence type="ECO:0000313" key="3">
    <source>
        <dbReference type="EMBL" id="RIH83012.1"/>
    </source>
</evidence>
<evidence type="ECO:0000259" key="2">
    <source>
        <dbReference type="SMART" id="SM00998"/>
    </source>
</evidence>
<dbReference type="InterPro" id="IPR019468">
    <property type="entry name" value="AdenyloSucc_lyase_C"/>
</dbReference>
<name>A0A399EKU8_9DEIN</name>
<reference evidence="3 4" key="1">
    <citation type="submission" date="2018-08" db="EMBL/GenBank/DDBJ databases">
        <title>Meiothermus roseus NBRC 110900 genome sequencing project.</title>
        <authorList>
            <person name="Da Costa M.S."/>
            <person name="Albuquerque L."/>
            <person name="Raposo P."/>
            <person name="Froufe H.J.C."/>
            <person name="Barroso C.S."/>
            <person name="Egas C."/>
        </authorList>
    </citation>
    <scope>NUCLEOTIDE SEQUENCE [LARGE SCALE GENOMIC DNA]</scope>
    <source>
        <strain evidence="3 4">NBRC 110900</strain>
    </source>
</reference>
<dbReference type="Pfam" id="PF10397">
    <property type="entry name" value="ADSL_C"/>
    <property type="match status" value="1"/>
</dbReference>
<dbReference type="GO" id="GO:0019619">
    <property type="term" value="P:3,4-dihydroxybenzoate catabolic process"/>
    <property type="evidence" value="ECO:0007669"/>
    <property type="project" value="InterPro"/>
</dbReference>
<dbReference type="OrthoDB" id="9768878at2"/>
<feature type="domain" description="Adenylosuccinate lyase C-terminal" evidence="2">
    <location>
        <begin position="365"/>
        <end position="438"/>
    </location>
</feature>
<evidence type="ECO:0000256" key="1">
    <source>
        <dbReference type="ARBA" id="ARBA00034772"/>
    </source>
</evidence>
<evidence type="ECO:0000313" key="4">
    <source>
        <dbReference type="Proteomes" id="UP000265341"/>
    </source>
</evidence>
<dbReference type="PRINTS" id="PR00145">
    <property type="entry name" value="ARGSUCLYASE"/>
</dbReference>
<dbReference type="InterPro" id="IPR022761">
    <property type="entry name" value="Fumarate_lyase_N"/>
</dbReference>
<dbReference type="PANTHER" id="PTHR43172:SF2">
    <property type="entry name" value="ADENYLOSUCCINATE LYASE C-TERMINAL DOMAIN-CONTAINING PROTEIN"/>
    <property type="match status" value="1"/>
</dbReference>
<dbReference type="EC" id="5.5.1.2" evidence="3"/>
<dbReference type="SUPFAM" id="SSF48557">
    <property type="entry name" value="L-aspartase-like"/>
    <property type="match status" value="1"/>
</dbReference>
<organism evidence="3 4">
    <name type="scientific">Calidithermus roseus</name>
    <dbReference type="NCBI Taxonomy" id="1644118"/>
    <lineage>
        <taxon>Bacteria</taxon>
        <taxon>Thermotogati</taxon>
        <taxon>Deinococcota</taxon>
        <taxon>Deinococci</taxon>
        <taxon>Thermales</taxon>
        <taxon>Thermaceae</taxon>
        <taxon>Calidithermus</taxon>
    </lineage>
</organism>
<gene>
    <name evidence="3" type="primary">pcaB</name>
    <name evidence="3" type="ORF">Mrose_03189</name>
</gene>
<dbReference type="SMART" id="SM00998">
    <property type="entry name" value="ADSL_C"/>
    <property type="match status" value="1"/>
</dbReference>
<dbReference type="CDD" id="cd01597">
    <property type="entry name" value="pCLME"/>
    <property type="match status" value="1"/>
</dbReference>
<comment type="caution">
    <text evidence="3">The sequence shown here is derived from an EMBL/GenBank/DDBJ whole genome shotgun (WGS) entry which is preliminary data.</text>
</comment>